<protein>
    <submittedName>
        <fullName evidence="1">TIGR02922 family protein</fullName>
    </submittedName>
</protein>
<evidence type="ECO:0000313" key="2">
    <source>
        <dbReference type="Proteomes" id="UP001139408"/>
    </source>
</evidence>
<gene>
    <name evidence="1" type="ORF">L2749_19605</name>
</gene>
<evidence type="ECO:0000313" key="1">
    <source>
        <dbReference type="EMBL" id="MCL1107426.1"/>
    </source>
</evidence>
<comment type="caution">
    <text evidence="1">The sequence shown here is derived from an EMBL/GenBank/DDBJ whole genome shotgun (WGS) entry which is preliminary data.</text>
</comment>
<dbReference type="Pfam" id="PF09558">
    <property type="entry name" value="DUF2375"/>
    <property type="match status" value="1"/>
</dbReference>
<dbReference type="AlphaFoldDB" id="A0A9X2CFH7"/>
<organism evidence="1 2">
    <name type="scientific">Shewanella algicola</name>
    <dbReference type="NCBI Taxonomy" id="640633"/>
    <lineage>
        <taxon>Bacteria</taxon>
        <taxon>Pseudomonadati</taxon>
        <taxon>Pseudomonadota</taxon>
        <taxon>Gammaproteobacteria</taxon>
        <taxon>Alteromonadales</taxon>
        <taxon>Shewanellaceae</taxon>
        <taxon>Shewanella</taxon>
    </lineage>
</organism>
<dbReference type="InterPro" id="IPR014271">
    <property type="entry name" value="CHP02922"/>
</dbReference>
<dbReference type="EMBL" id="JAKILJ010000060">
    <property type="protein sequence ID" value="MCL1107426.1"/>
    <property type="molecule type" value="Genomic_DNA"/>
</dbReference>
<reference evidence="1" key="1">
    <citation type="submission" date="2022-01" db="EMBL/GenBank/DDBJ databases">
        <title>Whole genome-based taxonomy of the Shewanellaceae.</title>
        <authorList>
            <person name="Martin-Rodriguez A.J."/>
        </authorList>
    </citation>
    <scope>NUCLEOTIDE SEQUENCE</scope>
    <source>
        <strain evidence="1">DSM 23803</strain>
    </source>
</reference>
<proteinExistence type="predicted"/>
<dbReference type="RefSeq" id="WP_188926846.1">
    <property type="nucleotide sequence ID" value="NZ_BMQI01000059.1"/>
</dbReference>
<name>A0A9X2CFH7_9GAMM</name>
<keyword evidence="2" id="KW-1185">Reference proteome</keyword>
<dbReference type="Proteomes" id="UP001139408">
    <property type="component" value="Unassembled WGS sequence"/>
</dbReference>
<accession>A0A9X2CFH7</accession>
<sequence length="76" mass="8210">MKDLPVITILYYDQNEVLDLKCEVLHGCEAGSGGRVIIPESVKENKIIIAVLDGQVKVLNTLGSRVENSGDISKVA</sequence>